<dbReference type="Gene3D" id="2.40.128.490">
    <property type="entry name" value="Uncharacterised protein PF14869, DUF4488"/>
    <property type="match status" value="1"/>
</dbReference>
<dbReference type="EMBL" id="MCAQ01000026">
    <property type="protein sequence ID" value="RKF33031.1"/>
    <property type="molecule type" value="Genomic_DNA"/>
</dbReference>
<evidence type="ECO:0000313" key="2">
    <source>
        <dbReference type="Proteomes" id="UP000286402"/>
    </source>
</evidence>
<evidence type="ECO:0000313" key="1">
    <source>
        <dbReference type="EMBL" id="RKF33031.1"/>
    </source>
</evidence>
<comment type="caution">
    <text evidence="1">The sequence shown here is derived from an EMBL/GenBank/DDBJ whole genome shotgun (WGS) entry which is preliminary data.</text>
</comment>
<sequence length="237" mass="27609">MKNCTLLFFLFFGIYFSKIQAQQQLHDGAYLYQDGINKHLMLVKDHYISFISYDDVRKRFQHTWGGALDKQHNLITIAVEYNSQDSAAIGKTTQLPYRIEADSLRLKTANSYHLYIKQKKVPQDLDALWRITSRQQEGKMQDIPKADRKTIKILVDGYFQWVAINPAQKGFYGTGGGDYQYNNNRYTEKIQFFSRDNNRVGQELAFDGEILNGAWHHKGKSSKGDDIYEIWSKEITE</sequence>
<gene>
    <name evidence="1" type="ORF">BCY89_12375</name>
</gene>
<keyword evidence="2" id="KW-1185">Reference proteome</keyword>
<evidence type="ECO:0008006" key="3">
    <source>
        <dbReference type="Google" id="ProtNLM"/>
    </source>
</evidence>
<dbReference type="Proteomes" id="UP000286402">
    <property type="component" value="Unassembled WGS sequence"/>
</dbReference>
<dbReference type="AlphaFoldDB" id="A0A420FJC6"/>
<proteinExistence type="predicted"/>
<name>A0A420FJC6_9SPHI</name>
<accession>A0A420FJC6</accession>
<protein>
    <recommendedName>
        <fullName evidence="3">Membrane or secreted protein</fullName>
    </recommendedName>
</protein>
<organism evidence="1 2">
    <name type="scientific">Sphingobacterium siyangense</name>
    <dbReference type="NCBI Taxonomy" id="459529"/>
    <lineage>
        <taxon>Bacteria</taxon>
        <taxon>Pseudomonadati</taxon>
        <taxon>Bacteroidota</taxon>
        <taxon>Sphingobacteriia</taxon>
        <taxon>Sphingobacteriales</taxon>
        <taxon>Sphingobacteriaceae</taxon>
        <taxon>Sphingobacterium</taxon>
    </lineage>
</organism>
<dbReference type="RefSeq" id="WP_120335325.1">
    <property type="nucleotide sequence ID" value="NZ_JBPFRJ010000002.1"/>
</dbReference>
<reference evidence="1 2" key="1">
    <citation type="submission" date="2016-07" db="EMBL/GenBank/DDBJ databases">
        <title>Genome analysis of Sphingobacterium siyangense T12B17.</title>
        <authorList>
            <person name="Xu D."/>
            <person name="Su Y."/>
            <person name="Zheng S."/>
        </authorList>
    </citation>
    <scope>NUCLEOTIDE SEQUENCE [LARGE SCALE GENOMIC DNA]</scope>
    <source>
        <strain evidence="1 2">T12B17</strain>
    </source>
</reference>